<keyword evidence="4" id="KW-1185">Reference proteome</keyword>
<reference evidence="4" key="1">
    <citation type="journal article" date="2019" name="Int. J. Syst. Evol. Microbiol.">
        <title>The Global Catalogue of Microorganisms (GCM) 10K type strain sequencing project: providing services to taxonomists for standard genome sequencing and annotation.</title>
        <authorList>
            <consortium name="The Broad Institute Genomics Platform"/>
            <consortium name="The Broad Institute Genome Sequencing Center for Infectious Disease"/>
            <person name="Wu L."/>
            <person name="Ma J."/>
        </authorList>
    </citation>
    <scope>NUCLEOTIDE SEQUENCE [LARGE SCALE GENOMIC DNA]</scope>
    <source>
        <strain evidence="4">YIM 94188</strain>
    </source>
</reference>
<accession>A0ABW0ZF21</accession>
<feature type="chain" id="PRO_5045338617" description="Secreted protein" evidence="2">
    <location>
        <begin position="25"/>
        <end position="294"/>
    </location>
</feature>
<dbReference type="Proteomes" id="UP001596072">
    <property type="component" value="Unassembled WGS sequence"/>
</dbReference>
<evidence type="ECO:0000256" key="2">
    <source>
        <dbReference type="SAM" id="SignalP"/>
    </source>
</evidence>
<keyword evidence="2" id="KW-0732">Signal</keyword>
<feature type="signal peptide" evidence="2">
    <location>
        <begin position="1"/>
        <end position="24"/>
    </location>
</feature>
<comment type="caution">
    <text evidence="3">The sequence shown here is derived from an EMBL/GenBank/DDBJ whole genome shotgun (WGS) entry which is preliminary data.</text>
</comment>
<sequence length="294" mass="30944">MRRRTVTSLAVGALIAVVAGGCSSEEPQDSERIVLSPASDGAGHTHAPGQEHGDAAPIGDGTKESAGGYTLDDVHLPAATRGPGEMSFRIVDRAGRPVTEYVEEQTKLLHLYVVREDLSGFRHVHPTLGDDGTWRAPVDLGEPGPWRVVAEFTPTGVDRPVLLGTTARVPGDWERVPVPRGDGTDVADDGVVRVAADGGAAVGDQGRLRLVVSTLDRRPLTLGSYLGASAHLTGFAVASGRVVHLHPYGAAEQTDGGTVLTFHTTFAEAGDYRLFFQVRVDGLLHTVPVTVAVS</sequence>
<evidence type="ECO:0008006" key="5">
    <source>
        <dbReference type="Google" id="ProtNLM"/>
    </source>
</evidence>
<dbReference type="EMBL" id="JBHSNS010000005">
    <property type="protein sequence ID" value="MFC5729620.1"/>
    <property type="molecule type" value="Genomic_DNA"/>
</dbReference>
<organism evidence="3 4">
    <name type="scientific">Nocardioides vastitatis</name>
    <dbReference type="NCBI Taxonomy" id="2568655"/>
    <lineage>
        <taxon>Bacteria</taxon>
        <taxon>Bacillati</taxon>
        <taxon>Actinomycetota</taxon>
        <taxon>Actinomycetes</taxon>
        <taxon>Propionibacteriales</taxon>
        <taxon>Nocardioidaceae</taxon>
        <taxon>Nocardioides</taxon>
    </lineage>
</organism>
<name>A0ABW0ZF21_9ACTN</name>
<evidence type="ECO:0000313" key="4">
    <source>
        <dbReference type="Proteomes" id="UP001596072"/>
    </source>
</evidence>
<dbReference type="PROSITE" id="PS51257">
    <property type="entry name" value="PROKAR_LIPOPROTEIN"/>
    <property type="match status" value="1"/>
</dbReference>
<protein>
    <recommendedName>
        <fullName evidence="5">Secreted protein</fullName>
    </recommendedName>
</protein>
<evidence type="ECO:0000256" key="1">
    <source>
        <dbReference type="SAM" id="MobiDB-lite"/>
    </source>
</evidence>
<evidence type="ECO:0000313" key="3">
    <source>
        <dbReference type="EMBL" id="MFC5729620.1"/>
    </source>
</evidence>
<proteinExistence type="predicted"/>
<feature type="region of interest" description="Disordered" evidence="1">
    <location>
        <begin position="36"/>
        <end position="70"/>
    </location>
</feature>
<dbReference type="RefSeq" id="WP_378527131.1">
    <property type="nucleotide sequence ID" value="NZ_JBHSNS010000005.1"/>
</dbReference>
<gene>
    <name evidence="3" type="ORF">ACFPQB_11890</name>
</gene>